<dbReference type="InterPro" id="IPR009000">
    <property type="entry name" value="Transl_B-barrel_sf"/>
</dbReference>
<dbReference type="GO" id="GO:0000166">
    <property type="term" value="F:nucleotide binding"/>
    <property type="evidence" value="ECO:0007669"/>
    <property type="project" value="InterPro"/>
</dbReference>
<reference evidence="3" key="1">
    <citation type="submission" date="2019-07" db="EMBL/GenBank/DDBJ databases">
        <authorList>
            <person name="Palmer J.M."/>
        </authorList>
    </citation>
    <scope>NUCLEOTIDE SEQUENCE</scope>
    <source>
        <strain evidence="3">PC9</strain>
    </source>
</reference>
<evidence type="ECO:0008006" key="5">
    <source>
        <dbReference type="Google" id="ProtNLM"/>
    </source>
</evidence>
<dbReference type="OrthoDB" id="288942at2759"/>
<evidence type="ECO:0000256" key="2">
    <source>
        <dbReference type="ARBA" id="ARBA00022833"/>
    </source>
</evidence>
<name>A0A8H6ZXV4_PLEOS</name>
<evidence type="ECO:0000313" key="3">
    <source>
        <dbReference type="EMBL" id="KAF7432824.1"/>
    </source>
</evidence>
<proteinExistence type="predicted"/>
<keyword evidence="1" id="KW-0479">Metal-binding</keyword>
<comment type="caution">
    <text evidence="3">The sequence shown here is derived from an EMBL/GenBank/DDBJ whole genome shotgun (WGS) entry which is preliminary data.</text>
</comment>
<dbReference type="PANTHER" id="PTHR43462">
    <property type="entry name" value="ALANYL-TRNA EDITING PROTEIN"/>
    <property type="match status" value="1"/>
</dbReference>
<organism evidence="3 4">
    <name type="scientific">Pleurotus ostreatus</name>
    <name type="common">Oyster mushroom</name>
    <name type="synonym">White-rot fungus</name>
    <dbReference type="NCBI Taxonomy" id="5322"/>
    <lineage>
        <taxon>Eukaryota</taxon>
        <taxon>Fungi</taxon>
        <taxon>Dikarya</taxon>
        <taxon>Basidiomycota</taxon>
        <taxon>Agaricomycotina</taxon>
        <taxon>Agaricomycetes</taxon>
        <taxon>Agaricomycetidae</taxon>
        <taxon>Agaricales</taxon>
        <taxon>Pleurotineae</taxon>
        <taxon>Pleurotaceae</taxon>
        <taxon>Pleurotus</taxon>
    </lineage>
</organism>
<keyword evidence="4" id="KW-1185">Reference proteome</keyword>
<sequence length="503" mass="53662">MSGATAVLYPSHTPSSYHRVVSPTLTIPTDPQISVPVGLLACQRDPLLRELATTVVNCVVSQPAAPPAGKKSKKSVIAPTLPQGPILHLILHDTVIFPEGGGQPTDTGVIIDSDGEPWEVLQCKRDGGHAVHYVNVSDSIDVDAAVAKFTPGTKVIATLDQAAFDRRYDHMSMHTSQHLLSALLETDLNLPTLSWSLTTYPSPCYVEILRGMTPEEITKIQERANRLVFEGRKVHIEVTELDSAEASSVPTLEDGRAAGKALPQDYTGGVKRVVVIDGVDRNPCCGTHMPTLHNLQLFILPHTEALSRSSTTTARLYFLCGPRLITYLTSTHSLLTSTASIMSCGAPLVPERVSQVIDDRKRAEKRVDALETELAGGIASGLVAELNANGADQLFKKGIHRTDDSSNPLAFLNAISLAFSNSLPPSASYLCVLSSSPSSSSSAVVLIIGSDEKLVKQAADLVKEKVGVKGGGKGNRWSGKFMGAWKKDVQEATVQGILGGIDA</sequence>
<evidence type="ECO:0000313" key="4">
    <source>
        <dbReference type="Proteomes" id="UP000623687"/>
    </source>
</evidence>
<dbReference type="RefSeq" id="XP_036632851.1">
    <property type="nucleotide sequence ID" value="XM_036774349.1"/>
</dbReference>
<dbReference type="PANTHER" id="PTHR43462:SF1">
    <property type="entry name" value="ALANYL-TRNA EDITING PROTEIN AARSD1"/>
    <property type="match status" value="1"/>
</dbReference>
<dbReference type="Gene3D" id="2.40.30.130">
    <property type="match status" value="1"/>
</dbReference>
<dbReference type="InterPro" id="IPR051335">
    <property type="entry name" value="Alanyl-tRNA_Editing_Enzymes"/>
</dbReference>
<dbReference type="GO" id="GO:0046872">
    <property type="term" value="F:metal ion binding"/>
    <property type="evidence" value="ECO:0007669"/>
    <property type="project" value="UniProtKB-KW"/>
</dbReference>
<dbReference type="InterPro" id="IPR018163">
    <property type="entry name" value="Thr/Ala-tRNA-synth_IIc_edit"/>
</dbReference>
<dbReference type="Gene3D" id="3.30.980.10">
    <property type="entry name" value="Threonyl-trna Synthetase, Chain A, domain 2"/>
    <property type="match status" value="1"/>
</dbReference>
<keyword evidence="2" id="KW-0862">Zinc</keyword>
<dbReference type="Proteomes" id="UP000623687">
    <property type="component" value="Unassembled WGS sequence"/>
</dbReference>
<dbReference type="SUPFAM" id="SSF50447">
    <property type="entry name" value="Translation proteins"/>
    <property type="match status" value="1"/>
</dbReference>
<dbReference type="VEuPathDB" id="FungiDB:PC9H_004767"/>
<dbReference type="GeneID" id="59374585"/>
<evidence type="ECO:0000256" key="1">
    <source>
        <dbReference type="ARBA" id="ARBA00022723"/>
    </source>
</evidence>
<gene>
    <name evidence="3" type="ORF">PC9H_004767</name>
</gene>
<dbReference type="SUPFAM" id="SSF55186">
    <property type="entry name" value="ThrRS/AlaRS common domain"/>
    <property type="match status" value="1"/>
</dbReference>
<dbReference type="AlphaFoldDB" id="A0A8H6ZXV4"/>
<dbReference type="EMBL" id="JACETU010000003">
    <property type="protein sequence ID" value="KAF7432824.1"/>
    <property type="molecule type" value="Genomic_DNA"/>
</dbReference>
<protein>
    <recommendedName>
        <fullName evidence="5">ThrRS/AlaRS common domain-containing protein</fullName>
    </recommendedName>
</protein>
<accession>A0A8H6ZXV4</accession>
<dbReference type="GO" id="GO:0002196">
    <property type="term" value="F:Ser-tRNA(Ala) deacylase activity"/>
    <property type="evidence" value="ECO:0007669"/>
    <property type="project" value="TreeGrafter"/>
</dbReference>